<protein>
    <submittedName>
        <fullName evidence="1">Uncharacterized protein</fullName>
    </submittedName>
</protein>
<proteinExistence type="predicted"/>
<dbReference type="AlphaFoldDB" id="X6MK99"/>
<dbReference type="InterPro" id="IPR045197">
    <property type="entry name" value="NUP210-like"/>
</dbReference>
<feature type="non-terminal residue" evidence="1">
    <location>
        <position position="1"/>
    </location>
</feature>
<evidence type="ECO:0000313" key="2">
    <source>
        <dbReference type="Proteomes" id="UP000023152"/>
    </source>
</evidence>
<organism evidence="1 2">
    <name type="scientific">Reticulomyxa filosa</name>
    <dbReference type="NCBI Taxonomy" id="46433"/>
    <lineage>
        <taxon>Eukaryota</taxon>
        <taxon>Sar</taxon>
        <taxon>Rhizaria</taxon>
        <taxon>Retaria</taxon>
        <taxon>Foraminifera</taxon>
        <taxon>Monothalamids</taxon>
        <taxon>Reticulomyxidae</taxon>
        <taxon>Reticulomyxa</taxon>
    </lineage>
</organism>
<keyword evidence="2" id="KW-1185">Reference proteome</keyword>
<dbReference type="Proteomes" id="UP000023152">
    <property type="component" value="Unassembled WGS sequence"/>
</dbReference>
<name>X6MK99_RETFI</name>
<reference evidence="1 2" key="1">
    <citation type="journal article" date="2013" name="Curr. Biol.">
        <title>The Genome of the Foraminiferan Reticulomyxa filosa.</title>
        <authorList>
            <person name="Glockner G."/>
            <person name="Hulsmann N."/>
            <person name="Schleicher M."/>
            <person name="Noegel A.A."/>
            <person name="Eichinger L."/>
            <person name="Gallinger C."/>
            <person name="Pawlowski J."/>
            <person name="Sierra R."/>
            <person name="Euteneuer U."/>
            <person name="Pillet L."/>
            <person name="Moustafa A."/>
            <person name="Platzer M."/>
            <person name="Groth M."/>
            <person name="Szafranski K."/>
            <person name="Schliwa M."/>
        </authorList>
    </citation>
    <scope>NUCLEOTIDE SEQUENCE [LARGE SCALE GENOMIC DNA]</scope>
</reference>
<comment type="caution">
    <text evidence="1">The sequence shown here is derived from an EMBL/GenBank/DDBJ whole genome shotgun (WGS) entry which is preliminary data.</text>
</comment>
<dbReference type="PANTHER" id="PTHR23019:SF0">
    <property type="entry name" value="NUCLEAR PORE MEMBRANE GLYCOPROTEIN 210"/>
    <property type="match status" value="1"/>
</dbReference>
<dbReference type="PANTHER" id="PTHR23019">
    <property type="entry name" value="NUCLEAR PORE MEMBRANE GLYCOPROTEIN GP210-RELATED"/>
    <property type="match status" value="1"/>
</dbReference>
<evidence type="ECO:0000313" key="1">
    <source>
        <dbReference type="EMBL" id="ETO14294.1"/>
    </source>
</evidence>
<accession>X6MK99</accession>
<sequence length="612" mass="70144">EISLIESICVCVCGTFIKKKVSGQDAQGNDFTTLRGLPLVFHGLGIHVKQLKFEDAKLIMPETYSEMTRQPTDLIPVQGYSTGKETVWVALDKNREPFHRAEKGEADLFVVQQFSVDPPQLYMPQCTTAYLSLLTTTFVHPSANLDETQYTRTRLVLPDSQFKFTMDTKGMLSTVDNSGVIKSSTRTEKFKVTAIDTLYHENSKPVLVQVMDPNALHGEIMTVVDPKDFNPRPSYHPRDEKEWYLAVNTKYHMRFTLWTVLEQQAHVMCMRRLEHKYQKDNVPKTFNSEHICEGIHFEIRFFDDKNILITDNELETKFGRLKDTRSGLSHQDMELTPLRKGQYLLLVIYTPCGSVRDGISFTRKIVVTDPLVLRPTSAIVCPMVDHRTAHILLPYTGLTNRHEVDIFVRGGSGTFLVEVANTTIAKLTMKEEPDDFCVVTVAGSKLGLTYGFVMDSKNPENFVFVPIEVARILRWKFDEVDKREVLLDHTADIVFRIRANEGRHFSSLQGLQSHLSVDGRKPLFQSAIDYNRANTDKLRLQARDDAFLWTFENEQDPVKLKQYFVCDNHDLLVTMRAVAVGLDIIDAHLKSFPQADKQVNDFAREYRFVRLF</sequence>
<dbReference type="EMBL" id="ASPP01020110">
    <property type="protein sequence ID" value="ETO14294.1"/>
    <property type="molecule type" value="Genomic_DNA"/>
</dbReference>
<gene>
    <name evidence="1" type="ORF">RFI_23074</name>
</gene>